<evidence type="ECO:0000256" key="8">
    <source>
        <dbReference type="PROSITE-ProRule" id="PRU01360"/>
    </source>
</evidence>
<evidence type="ECO:0000256" key="6">
    <source>
        <dbReference type="ARBA" id="ARBA00023136"/>
    </source>
</evidence>
<dbReference type="InterPro" id="IPR036942">
    <property type="entry name" value="Beta-barrel_TonB_sf"/>
</dbReference>
<feature type="domain" description="TonB-dependent receptor plug" evidence="12">
    <location>
        <begin position="134"/>
        <end position="257"/>
    </location>
</feature>
<comment type="subcellular location">
    <subcellularLocation>
        <location evidence="1 8">Cell outer membrane</location>
        <topology evidence="1 8">Multi-pass membrane protein</topology>
    </subcellularLocation>
</comment>
<dbReference type="Pfam" id="PF00593">
    <property type="entry name" value="TonB_dep_Rec_b-barrel"/>
    <property type="match status" value="1"/>
</dbReference>
<accession>A0A9X2KYH8</accession>
<evidence type="ECO:0000313" key="13">
    <source>
        <dbReference type="EMBL" id="MCP9200556.1"/>
    </source>
</evidence>
<keyword evidence="4 8" id="KW-0812">Transmembrane</keyword>
<dbReference type="SUPFAM" id="SSF56935">
    <property type="entry name" value="Porins"/>
    <property type="match status" value="1"/>
</dbReference>
<evidence type="ECO:0000256" key="2">
    <source>
        <dbReference type="ARBA" id="ARBA00022448"/>
    </source>
</evidence>
<name>A0A9X2KYH8_9FLAO</name>
<dbReference type="Gene3D" id="2.40.170.20">
    <property type="entry name" value="TonB-dependent receptor, beta-barrel domain"/>
    <property type="match status" value="1"/>
</dbReference>
<evidence type="ECO:0000256" key="4">
    <source>
        <dbReference type="ARBA" id="ARBA00022692"/>
    </source>
</evidence>
<dbReference type="Pfam" id="PF07715">
    <property type="entry name" value="Plug"/>
    <property type="match status" value="1"/>
</dbReference>
<dbReference type="InterPro" id="IPR037066">
    <property type="entry name" value="Plug_dom_sf"/>
</dbReference>
<dbReference type="NCBIfam" id="TIGR04057">
    <property type="entry name" value="SusC_RagA_signa"/>
    <property type="match status" value="1"/>
</dbReference>
<sequence length="995" mass="111031">MKNFYKRGMLIIMFLLAMALLVMLAMGQAKAASLSTPSLFYQQPITGTVTDINGKYLPGVTLLVKNKQYGTNTDLLGNYSINANAQDTLVVTSIGFKDVEIMINGRSTINIVLEEDISSLKEVEINAGYYTTTQRERTGNISRVKAEEIENQPVVSPIQALQGRMAGVEIVSGGANPGMASTIKIRGTNSLRQDGNYPLYIIDGVPISSVPVESNSLLSTSGIDPLNNLNPANIESIEVLKDADATAIYGSRGSNGVVLITTKSGYKYGTGLEARIYTGVSTVPGRMDLLNTEEYLQVRREAFQNDGVEPDVNNAYDLVLWNQDRYTDWQEYLLGGKSEVTNANLSFTGGDENTSFRLGGSYFTQGTVYPGDYDYRKWTGDIALNHLSKNNKFRLNLKINYGTDRNNLVGNGNLDPSIILLPPNAPAIFNEDTTLNWEEWGAAGLTNPFEGFFNTTSTHTKNLTSNVLLSYEIFNGFKLKSSLGYADYQSNELWKLPARSYNPSSNPENNSFHLSTGRRSWIIEPQLTYDKKFEKFHTEFLLGGTFQTNNSTLSSFQGSAYASEALIGNLSSAESILNAKSSETEYKYAAIFSRIGLNWDKKYFLNFTARRDGSSRFGPNNRFANFGAIGAAWIISEEEFIKNNLSILSFAKLRGSYGSTGNDQIGDYGYLDSYQATRGINGLYPTSLANPDYSWEVNRKLEAALQLGFFNDRVNLGLSWYRNRSSNQLVGYSLPYITGFTSVQANLPATVENKGLEIELTTLNLDKNNFSWRSNLNVTVPKNKLIDYPELEQSSYSNTYREGYPLNIALLYDYNGLDPETALYTVKDINNDDKLDFKDRVIIKDLNRQFFGGISNHLSYRNFNLQFLFQFIKQEGIQTNFQAGINKNVLSSVLDNDRYQRYSASFLGGKSYRNVLESSFPYEDASFLRLKTLSLSYDLSSKILDRVNLKKAQLFLHGQNLWTITPYTGLDPESATSDLLLGNLRSITAGLQLNL</sequence>
<dbReference type="GO" id="GO:0009279">
    <property type="term" value="C:cell outer membrane"/>
    <property type="evidence" value="ECO:0007669"/>
    <property type="project" value="UniProtKB-SubCell"/>
</dbReference>
<dbReference type="InterPro" id="IPR000531">
    <property type="entry name" value="Beta-barrel_TonB"/>
</dbReference>
<evidence type="ECO:0000313" key="14">
    <source>
        <dbReference type="Proteomes" id="UP001155280"/>
    </source>
</evidence>
<keyword evidence="6 8" id="KW-0472">Membrane</keyword>
<dbReference type="Pfam" id="PF13715">
    <property type="entry name" value="CarbopepD_reg_2"/>
    <property type="match status" value="1"/>
</dbReference>
<keyword evidence="10" id="KW-0732">Signal</keyword>
<dbReference type="Gene3D" id="2.170.130.10">
    <property type="entry name" value="TonB-dependent receptor, plug domain"/>
    <property type="match status" value="1"/>
</dbReference>
<keyword evidence="7 8" id="KW-0998">Cell outer membrane</keyword>
<comment type="similarity">
    <text evidence="8 9">Belongs to the TonB-dependent receptor family.</text>
</comment>
<evidence type="ECO:0000256" key="7">
    <source>
        <dbReference type="ARBA" id="ARBA00023237"/>
    </source>
</evidence>
<dbReference type="PROSITE" id="PS52016">
    <property type="entry name" value="TONB_DEPENDENT_REC_3"/>
    <property type="match status" value="1"/>
</dbReference>
<evidence type="ECO:0000256" key="9">
    <source>
        <dbReference type="RuleBase" id="RU003357"/>
    </source>
</evidence>
<keyword evidence="2 8" id="KW-0813">Transport</keyword>
<dbReference type="Gene3D" id="2.60.40.1120">
    <property type="entry name" value="Carboxypeptidase-like, regulatory domain"/>
    <property type="match status" value="1"/>
</dbReference>
<keyword evidence="5 9" id="KW-0798">TonB box</keyword>
<dbReference type="SUPFAM" id="SSF49464">
    <property type="entry name" value="Carboxypeptidase regulatory domain-like"/>
    <property type="match status" value="1"/>
</dbReference>
<evidence type="ECO:0000256" key="10">
    <source>
        <dbReference type="SAM" id="SignalP"/>
    </source>
</evidence>
<dbReference type="AlphaFoldDB" id="A0A9X2KYH8"/>
<dbReference type="RefSeq" id="WP_241551319.1">
    <property type="nucleotide sequence ID" value="NZ_JANCNS010000002.1"/>
</dbReference>
<feature type="chain" id="PRO_5040870685" evidence="10">
    <location>
        <begin position="32"/>
        <end position="995"/>
    </location>
</feature>
<proteinExistence type="inferred from homology"/>
<dbReference type="EMBL" id="JANCNS010000002">
    <property type="protein sequence ID" value="MCP9200556.1"/>
    <property type="molecule type" value="Genomic_DNA"/>
</dbReference>
<reference evidence="13" key="1">
    <citation type="submission" date="2022-07" db="EMBL/GenBank/DDBJ databases">
        <title>Gramela sediminis sp. nov., isolated from deep-sea sediment of the Indian Ocean.</title>
        <authorList>
            <person name="Shi H."/>
        </authorList>
    </citation>
    <scope>NUCLEOTIDE SEQUENCE</scope>
    <source>
        <strain evidence="13">GC03-9</strain>
    </source>
</reference>
<dbReference type="InterPro" id="IPR023997">
    <property type="entry name" value="TonB-dep_OMP_SusC/RagA_CS"/>
</dbReference>
<evidence type="ECO:0000256" key="1">
    <source>
        <dbReference type="ARBA" id="ARBA00004571"/>
    </source>
</evidence>
<feature type="domain" description="TonB-dependent receptor-like beta-barrel" evidence="11">
    <location>
        <begin position="447"/>
        <end position="961"/>
    </location>
</feature>
<dbReference type="InterPro" id="IPR012910">
    <property type="entry name" value="Plug_dom"/>
</dbReference>
<dbReference type="InterPro" id="IPR039426">
    <property type="entry name" value="TonB-dep_rcpt-like"/>
</dbReference>
<evidence type="ECO:0000259" key="11">
    <source>
        <dbReference type="Pfam" id="PF00593"/>
    </source>
</evidence>
<keyword evidence="3 8" id="KW-1134">Transmembrane beta strand</keyword>
<evidence type="ECO:0000256" key="5">
    <source>
        <dbReference type="ARBA" id="ARBA00023077"/>
    </source>
</evidence>
<organism evidence="13 14">
    <name type="scientific">Christiangramia oceanisediminis</name>
    <dbReference type="NCBI Taxonomy" id="2920386"/>
    <lineage>
        <taxon>Bacteria</taxon>
        <taxon>Pseudomonadati</taxon>
        <taxon>Bacteroidota</taxon>
        <taxon>Flavobacteriia</taxon>
        <taxon>Flavobacteriales</taxon>
        <taxon>Flavobacteriaceae</taxon>
        <taxon>Christiangramia</taxon>
    </lineage>
</organism>
<evidence type="ECO:0000259" key="12">
    <source>
        <dbReference type="Pfam" id="PF07715"/>
    </source>
</evidence>
<dbReference type="InterPro" id="IPR008969">
    <property type="entry name" value="CarboxyPept-like_regulatory"/>
</dbReference>
<dbReference type="NCBIfam" id="TIGR04056">
    <property type="entry name" value="OMP_RagA_SusC"/>
    <property type="match status" value="1"/>
</dbReference>
<feature type="signal peptide" evidence="10">
    <location>
        <begin position="1"/>
        <end position="31"/>
    </location>
</feature>
<protein>
    <submittedName>
        <fullName evidence="13">SusC/RagA family TonB-linked outer membrane protein</fullName>
    </submittedName>
</protein>
<dbReference type="InterPro" id="IPR023996">
    <property type="entry name" value="TonB-dep_OMP_SusC/RagA"/>
</dbReference>
<keyword evidence="14" id="KW-1185">Reference proteome</keyword>
<comment type="caution">
    <text evidence="13">The sequence shown here is derived from an EMBL/GenBank/DDBJ whole genome shotgun (WGS) entry which is preliminary data.</text>
</comment>
<gene>
    <name evidence="13" type="ORF">MKO06_11595</name>
</gene>
<dbReference type="Proteomes" id="UP001155280">
    <property type="component" value="Unassembled WGS sequence"/>
</dbReference>
<evidence type="ECO:0000256" key="3">
    <source>
        <dbReference type="ARBA" id="ARBA00022452"/>
    </source>
</evidence>